<comment type="caution">
    <text evidence="6">The sequence shown here is derived from an EMBL/GenBank/DDBJ whole genome shotgun (WGS) entry which is preliminary data.</text>
</comment>
<evidence type="ECO:0000256" key="4">
    <source>
        <dbReference type="ARBA" id="ARBA00023239"/>
    </source>
</evidence>
<feature type="domain" description="CENP-V/GFA" evidence="5">
    <location>
        <begin position="3"/>
        <end position="116"/>
    </location>
</feature>
<dbReference type="SUPFAM" id="SSF51316">
    <property type="entry name" value="Mss4-like"/>
    <property type="match status" value="1"/>
</dbReference>
<evidence type="ECO:0000256" key="3">
    <source>
        <dbReference type="ARBA" id="ARBA00022833"/>
    </source>
</evidence>
<keyword evidence="4" id="KW-0456">Lyase</keyword>
<dbReference type="AlphaFoldDB" id="A0A2M7G017"/>
<organism evidence="6 7">
    <name type="scientific">bacterium (Candidatus Blackallbacteria) CG17_big_fil_post_rev_8_21_14_2_50_48_46</name>
    <dbReference type="NCBI Taxonomy" id="2014261"/>
    <lineage>
        <taxon>Bacteria</taxon>
        <taxon>Candidatus Blackallbacteria</taxon>
    </lineage>
</organism>
<evidence type="ECO:0000256" key="1">
    <source>
        <dbReference type="ARBA" id="ARBA00005495"/>
    </source>
</evidence>
<proteinExistence type="inferred from homology"/>
<dbReference type="EMBL" id="PFFQ01000054">
    <property type="protein sequence ID" value="PIW15022.1"/>
    <property type="molecule type" value="Genomic_DNA"/>
</dbReference>
<dbReference type="Proteomes" id="UP000231019">
    <property type="component" value="Unassembled WGS sequence"/>
</dbReference>
<dbReference type="PROSITE" id="PS51891">
    <property type="entry name" value="CENP_V_GFA"/>
    <property type="match status" value="1"/>
</dbReference>
<dbReference type="PANTHER" id="PTHR33337:SF40">
    <property type="entry name" value="CENP-V_GFA DOMAIN-CONTAINING PROTEIN-RELATED"/>
    <property type="match status" value="1"/>
</dbReference>
<dbReference type="Gene3D" id="3.90.1590.10">
    <property type="entry name" value="glutathione-dependent formaldehyde- activating enzyme (gfa)"/>
    <property type="match status" value="1"/>
</dbReference>
<protein>
    <submittedName>
        <fullName evidence="6">Aldehyde-activating protein</fullName>
    </submittedName>
</protein>
<dbReference type="PANTHER" id="PTHR33337">
    <property type="entry name" value="GFA DOMAIN-CONTAINING PROTEIN"/>
    <property type="match status" value="1"/>
</dbReference>
<keyword evidence="2" id="KW-0479">Metal-binding</keyword>
<reference evidence="6 7" key="1">
    <citation type="submission" date="2017-09" db="EMBL/GenBank/DDBJ databases">
        <title>Depth-based differentiation of microbial function through sediment-hosted aquifers and enrichment of novel symbionts in the deep terrestrial subsurface.</title>
        <authorList>
            <person name="Probst A.J."/>
            <person name="Ladd B."/>
            <person name="Jarett J.K."/>
            <person name="Geller-Mcgrath D.E."/>
            <person name="Sieber C.M."/>
            <person name="Emerson J.B."/>
            <person name="Anantharaman K."/>
            <person name="Thomas B.C."/>
            <person name="Malmstrom R."/>
            <person name="Stieglmeier M."/>
            <person name="Klingl A."/>
            <person name="Woyke T."/>
            <person name="Ryan C.M."/>
            <person name="Banfield J.F."/>
        </authorList>
    </citation>
    <scope>NUCLEOTIDE SEQUENCE [LARGE SCALE GENOMIC DNA]</scope>
    <source>
        <strain evidence="6">CG17_big_fil_post_rev_8_21_14_2_50_48_46</strain>
    </source>
</reference>
<dbReference type="Pfam" id="PF04828">
    <property type="entry name" value="GFA"/>
    <property type="match status" value="1"/>
</dbReference>
<evidence type="ECO:0000256" key="2">
    <source>
        <dbReference type="ARBA" id="ARBA00022723"/>
    </source>
</evidence>
<evidence type="ECO:0000313" key="7">
    <source>
        <dbReference type="Proteomes" id="UP000231019"/>
    </source>
</evidence>
<dbReference type="InterPro" id="IPR006913">
    <property type="entry name" value="CENP-V/GFA"/>
</dbReference>
<dbReference type="InterPro" id="IPR011057">
    <property type="entry name" value="Mss4-like_sf"/>
</dbReference>
<name>A0A2M7G017_9BACT</name>
<dbReference type="GO" id="GO:0016846">
    <property type="term" value="F:carbon-sulfur lyase activity"/>
    <property type="evidence" value="ECO:0007669"/>
    <property type="project" value="InterPro"/>
</dbReference>
<keyword evidence="3" id="KW-0862">Zinc</keyword>
<evidence type="ECO:0000313" key="6">
    <source>
        <dbReference type="EMBL" id="PIW15022.1"/>
    </source>
</evidence>
<dbReference type="GO" id="GO:0046872">
    <property type="term" value="F:metal ion binding"/>
    <property type="evidence" value="ECO:0007669"/>
    <property type="project" value="UniProtKB-KW"/>
</dbReference>
<gene>
    <name evidence="6" type="ORF">COW36_19035</name>
</gene>
<sequence length="139" mass="15810">MSYETSCLCGTVKMTAENINPKFTVCHCQSCRTWGGAPFFAVKCGTEVKIEGDDKVKIYKSSAWASRGFCTECGTHLFYQLKATGEYNIPVGLFSNLKGLEMDMQYFSDMRPSYYCFTNETKEMTSEEIMAYFADKMRT</sequence>
<comment type="similarity">
    <text evidence="1">Belongs to the Gfa family.</text>
</comment>
<evidence type="ECO:0000259" key="5">
    <source>
        <dbReference type="PROSITE" id="PS51891"/>
    </source>
</evidence>
<accession>A0A2M7G017</accession>